<comment type="caution">
    <text evidence="1">The sequence shown here is derived from an EMBL/GenBank/DDBJ whole genome shotgun (WGS) entry which is preliminary data.</text>
</comment>
<proteinExistence type="predicted"/>
<gene>
    <name evidence="1" type="ORF">CN553_12635</name>
</gene>
<reference evidence="1 2" key="1">
    <citation type="submission" date="2017-09" db="EMBL/GenBank/DDBJ databases">
        <title>Large-scale bioinformatics analysis of Bacillus genomes uncovers conserved roles of natural products in bacterial physiology.</title>
        <authorList>
            <consortium name="Agbiome Team Llc"/>
            <person name="Bleich R.M."/>
            <person name="Kirk G.J."/>
            <person name="Santa Maria K.C."/>
            <person name="Allen S.E."/>
            <person name="Farag S."/>
            <person name="Shank E.A."/>
            <person name="Bowers A."/>
        </authorList>
    </citation>
    <scope>NUCLEOTIDE SEQUENCE [LARGE SCALE GENOMIC DNA]</scope>
    <source>
        <strain evidence="1 2">AFS027647</strain>
    </source>
</reference>
<evidence type="ECO:0000313" key="1">
    <source>
        <dbReference type="EMBL" id="PEN97877.1"/>
    </source>
</evidence>
<name>A0A9X6UC98_BACCE</name>
<sequence length="133" mass="15953">MKKGLELFEEVFGEDVTIEEVRGEEIEGVGISYENEYHNGWWIYQDVIVEYKGKKYSFEYREHSSDNCCDNDCYINTFVEIKKSYKLELSEDEYNLIRWMCEGAYYSAKDDGNEEKMKDVNRLENKLIELYLK</sequence>
<dbReference type="RefSeq" id="WP_098126452.1">
    <property type="nucleotide sequence ID" value="NZ_NUAN01000071.1"/>
</dbReference>
<organism evidence="1 2">
    <name type="scientific">Bacillus cereus</name>
    <dbReference type="NCBI Taxonomy" id="1396"/>
    <lineage>
        <taxon>Bacteria</taxon>
        <taxon>Bacillati</taxon>
        <taxon>Bacillota</taxon>
        <taxon>Bacilli</taxon>
        <taxon>Bacillales</taxon>
        <taxon>Bacillaceae</taxon>
        <taxon>Bacillus</taxon>
        <taxon>Bacillus cereus group</taxon>
    </lineage>
</organism>
<evidence type="ECO:0000313" key="2">
    <source>
        <dbReference type="Proteomes" id="UP000220691"/>
    </source>
</evidence>
<dbReference type="EMBL" id="NUAN01000071">
    <property type="protein sequence ID" value="PEN97877.1"/>
    <property type="molecule type" value="Genomic_DNA"/>
</dbReference>
<dbReference type="AlphaFoldDB" id="A0A9X6UC98"/>
<dbReference type="Proteomes" id="UP000220691">
    <property type="component" value="Unassembled WGS sequence"/>
</dbReference>
<accession>A0A9X6UC98</accession>
<protein>
    <submittedName>
        <fullName evidence="1">Uncharacterized protein</fullName>
    </submittedName>
</protein>